<dbReference type="Gene3D" id="3.40.50.300">
    <property type="entry name" value="P-loop containing nucleotide triphosphate hydrolases"/>
    <property type="match status" value="1"/>
</dbReference>
<dbReference type="RefSeq" id="WP_188677951.1">
    <property type="nucleotide sequence ID" value="NZ_BMKA01000006.1"/>
</dbReference>
<evidence type="ECO:0008006" key="3">
    <source>
        <dbReference type="Google" id="ProtNLM"/>
    </source>
</evidence>
<dbReference type="EMBL" id="BMKA01000006">
    <property type="protein sequence ID" value="GGA29204.1"/>
    <property type="molecule type" value="Genomic_DNA"/>
</dbReference>
<protein>
    <recommendedName>
        <fullName evidence="3">Sulfotransferase family protein</fullName>
    </recommendedName>
</protein>
<dbReference type="InterPro" id="IPR027417">
    <property type="entry name" value="P-loop_NTPase"/>
</dbReference>
<keyword evidence="2" id="KW-1185">Reference proteome</keyword>
<reference evidence="1" key="2">
    <citation type="submission" date="2020-09" db="EMBL/GenBank/DDBJ databases">
        <authorList>
            <person name="Sun Q."/>
            <person name="Zhou Y."/>
        </authorList>
    </citation>
    <scope>NUCLEOTIDE SEQUENCE</scope>
    <source>
        <strain evidence="1">CGMCC 1.15880</strain>
    </source>
</reference>
<gene>
    <name evidence="1" type="ORF">GCM10011498_32950</name>
</gene>
<evidence type="ECO:0000313" key="1">
    <source>
        <dbReference type="EMBL" id="GGA29204.1"/>
    </source>
</evidence>
<dbReference type="AlphaFoldDB" id="A0A916VT24"/>
<evidence type="ECO:0000313" key="2">
    <source>
        <dbReference type="Proteomes" id="UP000628017"/>
    </source>
</evidence>
<dbReference type="Proteomes" id="UP000628017">
    <property type="component" value="Unassembled WGS sequence"/>
</dbReference>
<dbReference type="SUPFAM" id="SSF52540">
    <property type="entry name" value="P-loop containing nucleoside triphosphate hydrolases"/>
    <property type="match status" value="1"/>
</dbReference>
<organism evidence="1 2">
    <name type="scientific">Neptunicoccus cionae</name>
    <dbReference type="NCBI Taxonomy" id="2035344"/>
    <lineage>
        <taxon>Bacteria</taxon>
        <taxon>Pseudomonadati</taxon>
        <taxon>Pseudomonadota</taxon>
        <taxon>Alphaproteobacteria</taxon>
        <taxon>Rhodobacterales</taxon>
        <taxon>Paracoccaceae</taxon>
        <taxon>Neptunicoccus</taxon>
    </lineage>
</organism>
<comment type="caution">
    <text evidence="1">The sequence shown here is derived from an EMBL/GenBank/DDBJ whole genome shotgun (WGS) entry which is preliminary data.</text>
</comment>
<sequence length="308" mass="34634">MTGTSVNNTALLGAIEEALDLLETRDRHQNRQALVVEPLPSLLEQCERMRDQIAARPKAPVRLVHHFACTGGTLFSKCLAAVPNTRLLSEIDPLSPITTHQFAPTDLIRHLTHDLRGADPELLIDIFLSGTVALYDWCESRGQRLILRDHSHSHFCTGAGQIPQRPTLREIVTRRLPALSVLTVRHPMESYLALAEKKWFHFAPTTLEEYARRYLVFLDCYSDAPSYRYEDMVEDPHELFKQICDSLDLPFSENIFDIFPVISLTGDSGRQGGLIAPRARRDVPANVAAQAEASSSYARLCSRMGYNP</sequence>
<name>A0A916VT24_9RHOB</name>
<reference evidence="1" key="1">
    <citation type="journal article" date="2014" name="Int. J. Syst. Evol. Microbiol.">
        <title>Complete genome sequence of Corynebacterium casei LMG S-19264T (=DSM 44701T), isolated from a smear-ripened cheese.</title>
        <authorList>
            <consortium name="US DOE Joint Genome Institute (JGI-PGF)"/>
            <person name="Walter F."/>
            <person name="Albersmeier A."/>
            <person name="Kalinowski J."/>
            <person name="Ruckert C."/>
        </authorList>
    </citation>
    <scope>NUCLEOTIDE SEQUENCE</scope>
    <source>
        <strain evidence="1">CGMCC 1.15880</strain>
    </source>
</reference>
<accession>A0A916VT24</accession>
<proteinExistence type="predicted"/>